<dbReference type="EMBL" id="GEDG01038088">
    <property type="protein sequence ID" value="JAP07769.1"/>
    <property type="molecule type" value="Transcribed_RNA"/>
</dbReference>
<name>A0A0V0GJ68_SOLCH</name>
<dbReference type="AlphaFoldDB" id="A0A0V0GJ68"/>
<organism evidence="1">
    <name type="scientific">Solanum chacoense</name>
    <name type="common">Chaco potato</name>
    <dbReference type="NCBI Taxonomy" id="4108"/>
    <lineage>
        <taxon>Eukaryota</taxon>
        <taxon>Viridiplantae</taxon>
        <taxon>Streptophyta</taxon>
        <taxon>Embryophyta</taxon>
        <taxon>Tracheophyta</taxon>
        <taxon>Spermatophyta</taxon>
        <taxon>Magnoliopsida</taxon>
        <taxon>eudicotyledons</taxon>
        <taxon>Gunneridae</taxon>
        <taxon>Pentapetalae</taxon>
        <taxon>asterids</taxon>
        <taxon>lamiids</taxon>
        <taxon>Solanales</taxon>
        <taxon>Solanaceae</taxon>
        <taxon>Solanoideae</taxon>
        <taxon>Solaneae</taxon>
        <taxon>Solanum</taxon>
    </lineage>
</organism>
<accession>A0A0V0GJ68</accession>
<evidence type="ECO:0000313" key="1">
    <source>
        <dbReference type="EMBL" id="JAP07769.1"/>
    </source>
</evidence>
<proteinExistence type="predicted"/>
<reference evidence="1" key="1">
    <citation type="submission" date="2015-12" db="EMBL/GenBank/DDBJ databases">
        <title>Gene expression during late stages of embryo sac development: a critical building block for successful pollen-pistil interactions.</title>
        <authorList>
            <person name="Liu Y."/>
            <person name="Joly V."/>
            <person name="Sabar M."/>
            <person name="Matton D.P."/>
        </authorList>
    </citation>
    <scope>NUCLEOTIDE SEQUENCE</scope>
</reference>
<sequence>VTAHCARRLFDLAQQASSLRFGSAGVFSSIWLSRRVSSSSLEVIAIVLERARFGYSWIWS</sequence>
<feature type="non-terminal residue" evidence="1">
    <location>
        <position position="1"/>
    </location>
</feature>
<protein>
    <submittedName>
        <fullName evidence="1">Putative ovule protein</fullName>
    </submittedName>
</protein>